<dbReference type="InterPro" id="IPR008380">
    <property type="entry name" value="HAD-SF_hydro_IG_5-nucl"/>
</dbReference>
<feature type="compositionally biased region" description="Polar residues" evidence="5">
    <location>
        <begin position="84"/>
        <end position="101"/>
    </location>
</feature>
<accession>A0A8H7VXJ0</accession>
<feature type="region of interest" description="Disordered" evidence="5">
    <location>
        <begin position="79"/>
        <end position="101"/>
    </location>
</feature>
<reference evidence="7" key="1">
    <citation type="submission" date="2021-01" db="EMBL/GenBank/DDBJ databases">
        <title>Metabolic potential, ecology and presence of endohyphal bacteria is reflected in genomic diversity of Mucoromycotina.</title>
        <authorList>
            <person name="Muszewska A."/>
            <person name="Okrasinska A."/>
            <person name="Steczkiewicz K."/>
            <person name="Drgas O."/>
            <person name="Orlowska M."/>
            <person name="Perlinska-Lenart U."/>
            <person name="Aleksandrzak-Piekarczyk T."/>
            <person name="Szatraj K."/>
            <person name="Zielenkiewicz U."/>
            <person name="Pilsyk S."/>
            <person name="Malc E."/>
            <person name="Mieczkowski P."/>
            <person name="Kruszewska J.S."/>
            <person name="Biernat P."/>
            <person name="Pawlowska J."/>
        </authorList>
    </citation>
    <scope>NUCLEOTIDE SEQUENCE</scope>
    <source>
        <strain evidence="7">WA0000018081</strain>
    </source>
</reference>
<dbReference type="InterPro" id="IPR036412">
    <property type="entry name" value="HAD-like_sf"/>
</dbReference>
<dbReference type="SUPFAM" id="SSF56784">
    <property type="entry name" value="HAD-like"/>
    <property type="match status" value="1"/>
</dbReference>
<feature type="compositionally biased region" description="Low complexity" evidence="5">
    <location>
        <begin position="344"/>
        <end position="365"/>
    </location>
</feature>
<feature type="region of interest" description="Disordered" evidence="5">
    <location>
        <begin position="959"/>
        <end position="978"/>
    </location>
</feature>
<dbReference type="InterPro" id="IPR029071">
    <property type="entry name" value="Ubiquitin-like_domsf"/>
</dbReference>
<feature type="compositionally biased region" description="Polar residues" evidence="5">
    <location>
        <begin position="875"/>
        <end position="905"/>
    </location>
</feature>
<comment type="caution">
    <text evidence="7">The sequence shown here is derived from an EMBL/GenBank/DDBJ whole genome shotgun (WGS) entry which is preliminary data.</text>
</comment>
<feature type="compositionally biased region" description="Basic and acidic residues" evidence="5">
    <location>
        <begin position="369"/>
        <end position="381"/>
    </location>
</feature>
<feature type="region of interest" description="Disordered" evidence="5">
    <location>
        <begin position="329"/>
        <end position="383"/>
    </location>
</feature>
<dbReference type="InterPro" id="IPR023214">
    <property type="entry name" value="HAD_sf"/>
</dbReference>
<keyword evidence="2" id="KW-0479">Metal-binding</keyword>
<dbReference type="Pfam" id="PF00240">
    <property type="entry name" value="ubiquitin"/>
    <property type="match status" value="1"/>
</dbReference>
<keyword evidence="8" id="KW-1185">Reference proteome</keyword>
<proteinExistence type="inferred from homology"/>
<dbReference type="GO" id="GO:0046872">
    <property type="term" value="F:metal ion binding"/>
    <property type="evidence" value="ECO:0007669"/>
    <property type="project" value="UniProtKB-KW"/>
</dbReference>
<dbReference type="SUPFAM" id="SSF54236">
    <property type="entry name" value="Ubiquitin-like"/>
    <property type="match status" value="1"/>
</dbReference>
<comment type="similarity">
    <text evidence="1">Belongs to the 5'(3')-deoxyribonucleotidase family.</text>
</comment>
<keyword evidence="4" id="KW-0460">Magnesium</keyword>
<evidence type="ECO:0000259" key="6">
    <source>
        <dbReference type="PROSITE" id="PS50053"/>
    </source>
</evidence>
<feature type="compositionally biased region" description="Basic residues" evidence="5">
    <location>
        <begin position="965"/>
        <end position="976"/>
    </location>
</feature>
<dbReference type="Gene3D" id="3.10.20.90">
    <property type="entry name" value="Phosphatidylinositol 3-kinase Catalytic Subunit, Chain A, domain 1"/>
    <property type="match status" value="1"/>
</dbReference>
<protein>
    <recommendedName>
        <fullName evidence="6">Ubiquitin-like domain-containing protein</fullName>
    </recommendedName>
</protein>
<keyword evidence="3" id="KW-0378">Hydrolase</keyword>
<name>A0A8H7VXJ0_9FUNG</name>
<feature type="region of interest" description="Disordered" evidence="5">
    <location>
        <begin position="873"/>
        <end position="916"/>
    </location>
</feature>
<dbReference type="EMBL" id="JAEPRE010000011">
    <property type="protein sequence ID" value="KAG2236975.1"/>
    <property type="molecule type" value="Genomic_DNA"/>
</dbReference>
<dbReference type="PROSITE" id="PS50053">
    <property type="entry name" value="UBIQUITIN_2"/>
    <property type="match status" value="1"/>
</dbReference>
<dbReference type="PANTHER" id="PTHR12103:SF12">
    <property type="entry name" value="FI20020P1"/>
    <property type="match status" value="1"/>
</dbReference>
<evidence type="ECO:0000256" key="1">
    <source>
        <dbReference type="ARBA" id="ARBA00009589"/>
    </source>
</evidence>
<evidence type="ECO:0000256" key="5">
    <source>
        <dbReference type="SAM" id="MobiDB-lite"/>
    </source>
</evidence>
<dbReference type="Pfam" id="PF05761">
    <property type="entry name" value="5_nucleotid"/>
    <property type="match status" value="1"/>
</dbReference>
<dbReference type="Gene3D" id="3.40.50.1000">
    <property type="entry name" value="HAD superfamily/HAD-like"/>
    <property type="match status" value="1"/>
</dbReference>
<dbReference type="GO" id="GO:0008253">
    <property type="term" value="F:5'-nucleotidase activity"/>
    <property type="evidence" value="ECO:0007669"/>
    <property type="project" value="TreeGrafter"/>
</dbReference>
<dbReference type="NCBIfam" id="TIGR02244">
    <property type="entry name" value="HAD-IG-Ncltidse"/>
    <property type="match status" value="1"/>
</dbReference>
<dbReference type="InterPro" id="IPR000626">
    <property type="entry name" value="Ubiquitin-like_dom"/>
</dbReference>
<sequence>MDTRVIVLSIKSLEQQIKSVSLPRNASVLELKAKIQIQFDIEETRQRLIFQGKVLKDGKHLSDYDNLDDGKVIHLVIRPIGTPHNPNNDEPSRNTTRPTARQLSEGYAVITLDASMNDLPLGQSLMSSIMNNLSPSSSPSQTRPTGLLHALRSLNGTSTSIRDFVRQERRNGLDGLLDIMSTRPSSITLPVPSSVEMRLSRTLSYIREIRSLLDTPITETDSNRPNQIRHSSIQAIRESRELLQSVGRNNHAAQVGLVLEELADLTIVLAPWLRNMAQSLRTDDNGRTSNQQLAHVLRTARIVQILSLIHHFLGSVLSTVETEGGVRTTYTTTRDTIPETWSTSINNNNNNNNNRRPSSSSSSSSAPKRKQEDNNGDEQVKRHYYTAEGRRIVGILRRKYEQKKLKQLNTLGHVKTNDKYGIGYTSPNEVFINNELNLSKIKVYGFDYDVNIMVDVLRYPKQIKGFTFDPNFAIRGLHYVKRITDVNNGWLMKIDNMANIQLYTVHDINEITELHKGRHISPDYLKENMYQLSDLFSTPQATLLSDIVQYFRDHDMSFHPRYLSDDISYAAAILHTGNHGIGGTLHKKVMKDMSTYLERSPKLVGYLENLRKKGKKTFLLTNSSLSFIDKGMSYLTSSDDWMDLFDCVIVSARKPEFYRSCRPFRRANEPTWDRVGKFEPGQVYQGGNMKDFSRQNILYFGDHVFSDLADATTQQGWHTGAIIHELAKEIEIRNQPAYRHTLSWLLRLENLLNEAQTWRKEYRIEDLDQLILEWREERRQVRLELKTAFNHSFGSVFRTYQNPSFFANKIRKFADIYMSNVTNLERVSQDYVFYPNRTYLPHEQLIETLIDSAKFYKKYNNLKRQLKQETEAALFQQSSSESTPETDSQQTSVASQSPERLQGKSSVEFVRSPSHAKLDRKLTEDEAFWLGVNTSYSQPTPATYTDPVLPKLTCSQPRLILGSSKPKKPKNLKRSFGRNPFERAISSQDFFDDNSSVSSMPSPIQPTQLLTNKDVAMMEDELDDMEGVEIVNHEVNPYRKYDPSLFHWEDPSFSIGPGFFSNASPCYLVPILNDPTRRDRVLRKLEKGTLGEVLKENQSMEEELDEDIKQFISTHSRLDPNSFEASVTEIDENLLHSYQYKKKPLQKRQTKLFKMKFVETR</sequence>
<gene>
    <name evidence="7" type="ORF">INT48_002044</name>
</gene>
<dbReference type="PANTHER" id="PTHR12103">
    <property type="entry name" value="5'-NUCLEOTIDASE DOMAIN-CONTAINING"/>
    <property type="match status" value="1"/>
</dbReference>
<evidence type="ECO:0000313" key="8">
    <source>
        <dbReference type="Proteomes" id="UP000613177"/>
    </source>
</evidence>
<dbReference type="Proteomes" id="UP000613177">
    <property type="component" value="Unassembled WGS sequence"/>
</dbReference>
<evidence type="ECO:0000256" key="4">
    <source>
        <dbReference type="ARBA" id="ARBA00022842"/>
    </source>
</evidence>
<evidence type="ECO:0000313" key="7">
    <source>
        <dbReference type="EMBL" id="KAG2236975.1"/>
    </source>
</evidence>
<dbReference type="SMART" id="SM00213">
    <property type="entry name" value="UBQ"/>
    <property type="match status" value="1"/>
</dbReference>
<evidence type="ECO:0000256" key="2">
    <source>
        <dbReference type="ARBA" id="ARBA00022723"/>
    </source>
</evidence>
<evidence type="ECO:0000256" key="3">
    <source>
        <dbReference type="ARBA" id="ARBA00022801"/>
    </source>
</evidence>
<feature type="domain" description="Ubiquitin-like" evidence="6">
    <location>
        <begin position="6"/>
        <end position="82"/>
    </location>
</feature>
<organism evidence="7 8">
    <name type="scientific">Thamnidium elegans</name>
    <dbReference type="NCBI Taxonomy" id="101142"/>
    <lineage>
        <taxon>Eukaryota</taxon>
        <taxon>Fungi</taxon>
        <taxon>Fungi incertae sedis</taxon>
        <taxon>Mucoromycota</taxon>
        <taxon>Mucoromycotina</taxon>
        <taxon>Mucoromycetes</taxon>
        <taxon>Mucorales</taxon>
        <taxon>Mucorineae</taxon>
        <taxon>Mucoraceae</taxon>
        <taxon>Thamnidium</taxon>
    </lineage>
</organism>
<dbReference type="AlphaFoldDB" id="A0A8H7VXJ0"/>